<dbReference type="AlphaFoldDB" id="A0A5B7CW81"/>
<dbReference type="Proteomes" id="UP000324222">
    <property type="component" value="Unassembled WGS sequence"/>
</dbReference>
<proteinExistence type="predicted"/>
<dbReference type="EMBL" id="VSRR010000177">
    <property type="protein sequence ID" value="MPC11703.1"/>
    <property type="molecule type" value="Genomic_DNA"/>
</dbReference>
<reference evidence="1 2" key="1">
    <citation type="submission" date="2019-05" db="EMBL/GenBank/DDBJ databases">
        <title>Another draft genome of Portunus trituberculatus and its Hox gene families provides insights of decapod evolution.</title>
        <authorList>
            <person name="Jeong J.-H."/>
            <person name="Song I."/>
            <person name="Kim S."/>
            <person name="Choi T."/>
            <person name="Kim D."/>
            <person name="Ryu S."/>
            <person name="Kim W."/>
        </authorList>
    </citation>
    <scope>NUCLEOTIDE SEQUENCE [LARGE SCALE GENOMIC DNA]</scope>
    <source>
        <tissue evidence="1">Muscle</tissue>
    </source>
</reference>
<comment type="caution">
    <text evidence="1">The sequence shown here is derived from an EMBL/GenBank/DDBJ whole genome shotgun (WGS) entry which is preliminary data.</text>
</comment>
<gene>
    <name evidence="1" type="ORF">E2C01_004375</name>
</gene>
<accession>A0A5B7CW81</accession>
<keyword evidence="2" id="KW-1185">Reference proteome</keyword>
<evidence type="ECO:0000313" key="1">
    <source>
        <dbReference type="EMBL" id="MPC11703.1"/>
    </source>
</evidence>
<name>A0A5B7CW81_PORTR</name>
<protein>
    <submittedName>
        <fullName evidence="1">Uncharacterized protein</fullName>
    </submittedName>
</protein>
<sequence>MYACLTASRLLLRLPICTAPGSPRSLLRQEAPRVLTASLIDGFNLVHSFTRWSSIKWLDSPVEHHLVKDWFEEEEAGGRASH</sequence>
<evidence type="ECO:0000313" key="2">
    <source>
        <dbReference type="Proteomes" id="UP000324222"/>
    </source>
</evidence>
<organism evidence="1 2">
    <name type="scientific">Portunus trituberculatus</name>
    <name type="common">Swimming crab</name>
    <name type="synonym">Neptunus trituberculatus</name>
    <dbReference type="NCBI Taxonomy" id="210409"/>
    <lineage>
        <taxon>Eukaryota</taxon>
        <taxon>Metazoa</taxon>
        <taxon>Ecdysozoa</taxon>
        <taxon>Arthropoda</taxon>
        <taxon>Crustacea</taxon>
        <taxon>Multicrustacea</taxon>
        <taxon>Malacostraca</taxon>
        <taxon>Eumalacostraca</taxon>
        <taxon>Eucarida</taxon>
        <taxon>Decapoda</taxon>
        <taxon>Pleocyemata</taxon>
        <taxon>Brachyura</taxon>
        <taxon>Eubrachyura</taxon>
        <taxon>Portunoidea</taxon>
        <taxon>Portunidae</taxon>
        <taxon>Portuninae</taxon>
        <taxon>Portunus</taxon>
    </lineage>
</organism>